<organism evidence="6 7">
    <name type="scientific">Fistulina hepatica ATCC 64428</name>
    <dbReference type="NCBI Taxonomy" id="1128425"/>
    <lineage>
        <taxon>Eukaryota</taxon>
        <taxon>Fungi</taxon>
        <taxon>Dikarya</taxon>
        <taxon>Basidiomycota</taxon>
        <taxon>Agaricomycotina</taxon>
        <taxon>Agaricomycetes</taxon>
        <taxon>Agaricomycetidae</taxon>
        <taxon>Agaricales</taxon>
        <taxon>Fistulinaceae</taxon>
        <taxon>Fistulina</taxon>
    </lineage>
</organism>
<gene>
    <name evidence="6" type="ORF">FISHEDRAFT_57901</name>
</gene>
<evidence type="ECO:0000256" key="1">
    <source>
        <dbReference type="ARBA" id="ARBA00001933"/>
    </source>
</evidence>
<dbReference type="GO" id="GO:0006535">
    <property type="term" value="P:cysteine biosynthetic process from serine"/>
    <property type="evidence" value="ECO:0007669"/>
    <property type="project" value="TreeGrafter"/>
</dbReference>
<dbReference type="GO" id="GO:0005737">
    <property type="term" value="C:cytoplasm"/>
    <property type="evidence" value="ECO:0007669"/>
    <property type="project" value="TreeGrafter"/>
</dbReference>
<dbReference type="InterPro" id="IPR006235">
    <property type="entry name" value="OAc-hSer/O-AcSer_sulfhydrylase"/>
</dbReference>
<dbReference type="InterPro" id="IPR015422">
    <property type="entry name" value="PyrdxlP-dep_Trfase_small"/>
</dbReference>
<dbReference type="Proteomes" id="UP000054144">
    <property type="component" value="Unassembled WGS sequence"/>
</dbReference>
<evidence type="ECO:0000256" key="2">
    <source>
        <dbReference type="ARBA" id="ARBA00009077"/>
    </source>
</evidence>
<reference evidence="6 7" key="1">
    <citation type="journal article" date="2015" name="Fungal Genet. Biol.">
        <title>Evolution of novel wood decay mechanisms in Agaricales revealed by the genome sequences of Fistulina hepatica and Cylindrobasidium torrendii.</title>
        <authorList>
            <person name="Floudas D."/>
            <person name="Held B.W."/>
            <person name="Riley R."/>
            <person name="Nagy L.G."/>
            <person name="Koehler G."/>
            <person name="Ransdell A.S."/>
            <person name="Younus H."/>
            <person name="Chow J."/>
            <person name="Chiniquy J."/>
            <person name="Lipzen A."/>
            <person name="Tritt A."/>
            <person name="Sun H."/>
            <person name="Haridas S."/>
            <person name="LaButti K."/>
            <person name="Ohm R.A."/>
            <person name="Kues U."/>
            <person name="Blanchette R.A."/>
            <person name="Grigoriev I.V."/>
            <person name="Minto R.E."/>
            <person name="Hibbett D.S."/>
        </authorList>
    </citation>
    <scope>NUCLEOTIDE SEQUENCE [LARGE SCALE GENOMIC DNA]</scope>
    <source>
        <strain evidence="6 7">ATCC 64428</strain>
    </source>
</reference>
<evidence type="ECO:0000256" key="4">
    <source>
        <dbReference type="ARBA" id="ARBA00022898"/>
    </source>
</evidence>
<sequence>MSQPFYKTPEFDTIQLHGGQVPDPTTNARAVPIYATTSFAFNNSEHGADLFALRSPGFVYSRMGNPTVDVFEKRIAALEGGVGAVATASGQSAQFLAISAVAGTGDNIVSTSYLYGGTYNQLKVTFRKFGINVKFVTSLEAADFASAIDEKTKAIYIESIANPKYNVFDIPALAKVAHDHGIPLIVDNTFGIGGYLVRPLDHGADVVVHSATKWIGGHGTTIGGVIVDGGRFNWRASGRFPSFTEPSEGYHGLIYTDTFGADAYHVKVRTELLRDIGPTMNPFGAFLLLQGLETLSLRGERHSSNALALAQWLEKHPRVEWVSYLGLPSHVSHEIAKKLLRPGVYGGMLSFGIKGTVQEASKYVDNLKLATNLANVGDAKTLVIHPASTTHSQLTVEEQATSGVTPDLIRVSTGIEDINDIIADFDGAFKATFQSKGRNSKIRISESAALPLMNKTLPEGPLDLSLRLTDCLDVDGELYRHDEYSWGDAYGRTPVSYILEPSQTSRYGTLSTTSIRSFVAFGGPSELARQTVMLGAGGHLVMGRPMHNVTMKNCLVHAAVQHHRVLRGKHCSS</sequence>
<dbReference type="Pfam" id="PF01053">
    <property type="entry name" value="Cys_Met_Meta_PP"/>
    <property type="match status" value="1"/>
</dbReference>
<dbReference type="OrthoDB" id="3512640at2759"/>
<dbReference type="AlphaFoldDB" id="A0A0D7AER0"/>
<dbReference type="InterPro" id="IPR015424">
    <property type="entry name" value="PyrdxlP-dep_Trfase"/>
</dbReference>
<proteinExistence type="inferred from homology"/>
<dbReference type="InterPro" id="IPR015421">
    <property type="entry name" value="PyrdxlP-dep_Trfase_major"/>
</dbReference>
<keyword evidence="7" id="KW-1185">Reference proteome</keyword>
<dbReference type="GO" id="GO:0030170">
    <property type="term" value="F:pyridoxal phosphate binding"/>
    <property type="evidence" value="ECO:0007669"/>
    <property type="project" value="InterPro"/>
</dbReference>
<evidence type="ECO:0000313" key="6">
    <source>
        <dbReference type="EMBL" id="KIY49619.1"/>
    </source>
</evidence>
<dbReference type="GO" id="GO:0003961">
    <property type="term" value="F:O-acetylhomoserine aminocarboxypropyltransferase activity"/>
    <property type="evidence" value="ECO:0007669"/>
    <property type="project" value="TreeGrafter"/>
</dbReference>
<evidence type="ECO:0000256" key="5">
    <source>
        <dbReference type="RuleBase" id="RU362118"/>
    </source>
</evidence>
<dbReference type="FunFam" id="3.40.640.10:FF:000035">
    <property type="entry name" value="O-succinylhomoserine sulfhydrylase"/>
    <property type="match status" value="1"/>
</dbReference>
<dbReference type="CDD" id="cd00614">
    <property type="entry name" value="CGS_like"/>
    <property type="match status" value="1"/>
</dbReference>
<dbReference type="GO" id="GO:0019346">
    <property type="term" value="P:transsulfuration"/>
    <property type="evidence" value="ECO:0007669"/>
    <property type="project" value="InterPro"/>
</dbReference>
<comment type="similarity">
    <text evidence="2 5">Belongs to the trans-sulfuration enzymes family.</text>
</comment>
<dbReference type="SUPFAM" id="SSF53383">
    <property type="entry name" value="PLP-dependent transferases"/>
    <property type="match status" value="1"/>
</dbReference>
<dbReference type="Gene3D" id="3.90.1150.10">
    <property type="entry name" value="Aspartate Aminotransferase, domain 1"/>
    <property type="match status" value="1"/>
</dbReference>
<evidence type="ECO:0000256" key="3">
    <source>
        <dbReference type="ARBA" id="ARBA00022679"/>
    </source>
</evidence>
<keyword evidence="4 5" id="KW-0663">Pyridoxal phosphate</keyword>
<dbReference type="PANTHER" id="PTHR43797">
    <property type="entry name" value="HOMOCYSTEINE/CYSTEINE SYNTHASE"/>
    <property type="match status" value="1"/>
</dbReference>
<dbReference type="EMBL" id="KN881721">
    <property type="protein sequence ID" value="KIY49619.1"/>
    <property type="molecule type" value="Genomic_DNA"/>
</dbReference>
<dbReference type="NCBIfam" id="TIGR01326">
    <property type="entry name" value="OAH_OAS_sulfhy"/>
    <property type="match status" value="1"/>
</dbReference>
<dbReference type="GO" id="GO:0071269">
    <property type="term" value="P:L-homocysteine biosynthetic process"/>
    <property type="evidence" value="ECO:0007669"/>
    <property type="project" value="TreeGrafter"/>
</dbReference>
<protein>
    <submittedName>
        <fullName evidence="6">O-acetylhomoserine ami</fullName>
    </submittedName>
</protein>
<dbReference type="InterPro" id="IPR054542">
    <property type="entry name" value="Cys_met_metab_PP"/>
</dbReference>
<accession>A0A0D7AER0</accession>
<dbReference type="GO" id="GO:0004124">
    <property type="term" value="F:cysteine synthase activity"/>
    <property type="evidence" value="ECO:0007669"/>
    <property type="project" value="TreeGrafter"/>
</dbReference>
<dbReference type="PANTHER" id="PTHR43797:SF2">
    <property type="entry name" value="HOMOCYSTEINE_CYSTEINE SYNTHASE"/>
    <property type="match status" value="1"/>
</dbReference>
<comment type="cofactor">
    <cofactor evidence="1 5">
        <name>pyridoxal 5'-phosphate</name>
        <dbReference type="ChEBI" id="CHEBI:597326"/>
    </cofactor>
</comment>
<dbReference type="Gene3D" id="3.40.640.10">
    <property type="entry name" value="Type I PLP-dependent aspartate aminotransferase-like (Major domain)"/>
    <property type="match status" value="1"/>
</dbReference>
<keyword evidence="3" id="KW-0808">Transferase</keyword>
<dbReference type="PROSITE" id="PS00868">
    <property type="entry name" value="CYS_MET_METAB_PP"/>
    <property type="match status" value="1"/>
</dbReference>
<evidence type="ECO:0000313" key="7">
    <source>
        <dbReference type="Proteomes" id="UP000054144"/>
    </source>
</evidence>
<dbReference type="InterPro" id="IPR000277">
    <property type="entry name" value="Cys/Met-Metab_PyrdxlP-dep_enz"/>
</dbReference>
<name>A0A0D7AER0_9AGAR</name>